<evidence type="ECO:0000259" key="1">
    <source>
        <dbReference type="Pfam" id="PF08241"/>
    </source>
</evidence>
<protein>
    <submittedName>
        <fullName evidence="2">Methyltransferase type 11</fullName>
    </submittedName>
</protein>
<keyword evidence="2" id="KW-0808">Transferase</keyword>
<evidence type="ECO:0000313" key="3">
    <source>
        <dbReference type="Proteomes" id="UP000031967"/>
    </source>
</evidence>
<name>A0ABR5AG63_9BACL</name>
<organism evidence="2 3">
    <name type="scientific">Gordoniibacillus kamchatkensis</name>
    <dbReference type="NCBI Taxonomy" id="1590651"/>
    <lineage>
        <taxon>Bacteria</taxon>
        <taxon>Bacillati</taxon>
        <taxon>Bacillota</taxon>
        <taxon>Bacilli</taxon>
        <taxon>Bacillales</taxon>
        <taxon>Paenibacillaceae</taxon>
        <taxon>Gordoniibacillus</taxon>
    </lineage>
</organism>
<dbReference type="GO" id="GO:0008168">
    <property type="term" value="F:methyltransferase activity"/>
    <property type="evidence" value="ECO:0007669"/>
    <property type="project" value="UniProtKB-KW"/>
</dbReference>
<dbReference type="Proteomes" id="UP000031967">
    <property type="component" value="Unassembled WGS sequence"/>
</dbReference>
<dbReference type="GO" id="GO:0032259">
    <property type="term" value="P:methylation"/>
    <property type="evidence" value="ECO:0007669"/>
    <property type="project" value="UniProtKB-KW"/>
</dbReference>
<dbReference type="Pfam" id="PF08241">
    <property type="entry name" value="Methyltransf_11"/>
    <property type="match status" value="1"/>
</dbReference>
<feature type="domain" description="Methyltransferase type 11" evidence="1">
    <location>
        <begin position="39"/>
        <end position="134"/>
    </location>
</feature>
<accession>A0ABR5AG63</accession>
<reference evidence="2 3" key="1">
    <citation type="submission" date="2014-12" db="EMBL/GenBank/DDBJ databases">
        <title>Draft genome sequence of Paenibacillus kamchatkensis strain B-2647.</title>
        <authorList>
            <person name="Karlyshev A.V."/>
            <person name="Kudryashova E.B."/>
        </authorList>
    </citation>
    <scope>NUCLEOTIDE SEQUENCE [LARGE SCALE GENOMIC DNA]</scope>
    <source>
        <strain evidence="2 3">VKM B-2647</strain>
    </source>
</reference>
<dbReference type="InterPro" id="IPR013216">
    <property type="entry name" value="Methyltransf_11"/>
</dbReference>
<dbReference type="PANTHER" id="PTHR42912">
    <property type="entry name" value="METHYLTRANSFERASE"/>
    <property type="match status" value="1"/>
</dbReference>
<dbReference type="CDD" id="cd02440">
    <property type="entry name" value="AdoMet_MTases"/>
    <property type="match status" value="1"/>
</dbReference>
<dbReference type="SUPFAM" id="SSF53335">
    <property type="entry name" value="S-adenosyl-L-methionine-dependent methyltransferases"/>
    <property type="match status" value="1"/>
</dbReference>
<dbReference type="EMBL" id="JXAK01000027">
    <property type="protein sequence ID" value="KIL40048.1"/>
    <property type="molecule type" value="Genomic_DNA"/>
</dbReference>
<gene>
    <name evidence="2" type="ORF">SD70_16065</name>
</gene>
<keyword evidence="3" id="KW-1185">Reference proteome</keyword>
<proteinExistence type="predicted"/>
<evidence type="ECO:0000313" key="2">
    <source>
        <dbReference type="EMBL" id="KIL40048.1"/>
    </source>
</evidence>
<dbReference type="Gene3D" id="3.40.50.150">
    <property type="entry name" value="Vaccinia Virus protein VP39"/>
    <property type="match status" value="1"/>
</dbReference>
<dbReference type="PANTHER" id="PTHR42912:SF93">
    <property type="entry name" value="N6-ADENOSINE-METHYLTRANSFERASE TMT1A"/>
    <property type="match status" value="1"/>
</dbReference>
<keyword evidence="2" id="KW-0489">Methyltransferase</keyword>
<sequence length="260" mass="28478">MTDFFHDYKSRLTYAAREADATWLEWARRHVPLQGAKVVDIGCGGGIYTKAMLALGAAEATGVDFSAAMLDGASQNAAGDSRARFVQGDAYATGLTDGCAEVVLERALIHHLSDLPAAFREAYRLLAPGGMLVVQDRTPEDCLLPGSKTHLRGYFFEAFPRLASIETGRRPTADSVVTALRGAGFADIRTEPLWETRAVHAGATELERDLLARTGRSILHELSDEELARLTAFIVSTYGRDKAPIVEQDRWTVWTARKPR</sequence>
<comment type="caution">
    <text evidence="2">The sequence shown here is derived from an EMBL/GenBank/DDBJ whole genome shotgun (WGS) entry which is preliminary data.</text>
</comment>
<dbReference type="InterPro" id="IPR029063">
    <property type="entry name" value="SAM-dependent_MTases_sf"/>
</dbReference>
<dbReference type="RefSeq" id="WP_041048554.1">
    <property type="nucleotide sequence ID" value="NZ_JXAK01000027.1"/>
</dbReference>
<dbReference type="InterPro" id="IPR050508">
    <property type="entry name" value="Methyltransf_Superfamily"/>
</dbReference>